<evidence type="ECO:0000313" key="1">
    <source>
        <dbReference type="EMBL" id="PAV94215.1"/>
    </source>
</evidence>
<dbReference type="Proteomes" id="UP000218796">
    <property type="component" value="Unassembled WGS sequence"/>
</dbReference>
<gene>
    <name evidence="1" type="ORF">CJD50_22040</name>
</gene>
<sequence length="244" mass="28064">MPYYVMRDCNVLKNIKKNKVSTGVASLKIFILLCLKSEVDDQGGYSASITYDQFTQLCSLSRRLISEGLRYLESTGVIETLGERKKRYILLNCKLEDKKRVPAPFHTSYGHWCKLPYKGLVDENGRITAFESMSNRNILELNSLKIFIYLLMIRSGGKVYSAVTLKTIKDKLRLSYQEIMVAIAFLNSVGLVEKVSVGSNSIGNYDERFSIKFLVCGWEILEWKPHYLSSDKDDWKEQLLSDYF</sequence>
<protein>
    <recommendedName>
        <fullName evidence="3">Helix-turn-helix domain-containing protein</fullName>
    </recommendedName>
</protein>
<dbReference type="AlphaFoldDB" id="A0A2A2M6R8"/>
<evidence type="ECO:0008006" key="3">
    <source>
        <dbReference type="Google" id="ProtNLM"/>
    </source>
</evidence>
<reference evidence="1 2" key="1">
    <citation type="submission" date="2017-08" db="EMBL/GenBank/DDBJ databases">
        <title>Draft Genome Sequence of Hafnia alvei CITHA-6 Isolated from Raw Bovine Milk.</title>
        <authorList>
            <person name="Culligan E.P."/>
            <person name="Mcsweeney A."/>
            <person name="O'Doherty C."/>
            <person name="Gleeson E."/>
            <person name="O'Riordan D."/>
            <person name="Sleator R.D."/>
        </authorList>
    </citation>
    <scope>NUCLEOTIDE SEQUENCE [LARGE SCALE GENOMIC DNA]</scope>
    <source>
        <strain evidence="1 2">CITHA-6</strain>
    </source>
</reference>
<proteinExistence type="predicted"/>
<comment type="caution">
    <text evidence="1">The sequence shown here is derived from an EMBL/GenBank/DDBJ whole genome shotgun (WGS) entry which is preliminary data.</text>
</comment>
<dbReference type="EMBL" id="NQMS01000017">
    <property type="protein sequence ID" value="PAV94215.1"/>
    <property type="molecule type" value="Genomic_DNA"/>
</dbReference>
<dbReference type="OrthoDB" id="6636845at2"/>
<name>A0A2A2M6R8_9GAMM</name>
<keyword evidence="2" id="KW-1185">Reference proteome</keyword>
<organism evidence="1 2">
    <name type="scientific">Hafnia paralvei</name>
    <dbReference type="NCBI Taxonomy" id="546367"/>
    <lineage>
        <taxon>Bacteria</taxon>
        <taxon>Pseudomonadati</taxon>
        <taxon>Pseudomonadota</taxon>
        <taxon>Gammaproteobacteria</taxon>
        <taxon>Enterobacterales</taxon>
        <taxon>Hafniaceae</taxon>
        <taxon>Hafnia</taxon>
    </lineage>
</organism>
<accession>A0A2A2M6R8</accession>
<evidence type="ECO:0000313" key="2">
    <source>
        <dbReference type="Proteomes" id="UP000218796"/>
    </source>
</evidence>